<organism evidence="3 4">
    <name type="scientific">Aeribacillus pallidus</name>
    <dbReference type="NCBI Taxonomy" id="33936"/>
    <lineage>
        <taxon>Bacteria</taxon>
        <taxon>Bacillati</taxon>
        <taxon>Bacillota</taxon>
        <taxon>Bacilli</taxon>
        <taxon>Bacillales</taxon>
        <taxon>Bacillaceae</taxon>
        <taxon>Aeribacillus</taxon>
    </lineage>
</organism>
<proteinExistence type="predicted"/>
<dbReference type="InterPro" id="IPR014215">
    <property type="entry name" value="Dipicolinic_acid_synth_A"/>
</dbReference>
<dbReference type="RefSeq" id="WP_063386714.1">
    <property type="nucleotide sequence ID" value="NZ_LWBR01000007.1"/>
</dbReference>
<dbReference type="NCBIfam" id="NF006162">
    <property type="entry name" value="PRK08306.1"/>
    <property type="match status" value="1"/>
</dbReference>
<dbReference type="AlphaFoldDB" id="A0A165YZX7"/>
<dbReference type="NCBIfam" id="TIGR02853">
    <property type="entry name" value="spore_dpaA"/>
    <property type="match status" value="1"/>
</dbReference>
<name>A0A165YZX7_9BACI</name>
<dbReference type="EMBL" id="LWBR01000007">
    <property type="protein sequence ID" value="KZN97648.1"/>
    <property type="molecule type" value="Genomic_DNA"/>
</dbReference>
<evidence type="ECO:0000259" key="2">
    <source>
        <dbReference type="Pfam" id="PF16924"/>
    </source>
</evidence>
<evidence type="ECO:0000313" key="3">
    <source>
        <dbReference type="EMBL" id="KZN97648.1"/>
    </source>
</evidence>
<dbReference type="SUPFAM" id="SSF51735">
    <property type="entry name" value="NAD(P)-binding Rossmann-fold domains"/>
    <property type="match status" value="1"/>
</dbReference>
<keyword evidence="4" id="KW-1185">Reference proteome</keyword>
<dbReference type="Gene3D" id="3.40.50.720">
    <property type="entry name" value="NAD(P)-binding Rossmann-like Domain"/>
    <property type="match status" value="2"/>
</dbReference>
<dbReference type="InterPro" id="IPR007698">
    <property type="entry name" value="AlaDH/PNT_NAD(H)-bd"/>
</dbReference>
<dbReference type="InterPro" id="IPR036291">
    <property type="entry name" value="NAD(P)-bd_dom_sf"/>
</dbReference>
<evidence type="ECO:0000313" key="4">
    <source>
        <dbReference type="Proteomes" id="UP000076476"/>
    </source>
</evidence>
<accession>A0A165YZX7</accession>
<dbReference type="OrthoDB" id="8840764at2"/>
<dbReference type="InterPro" id="IPR031629">
    <property type="entry name" value="DpaA_N"/>
</dbReference>
<feature type="domain" description="Dipicolinate synthase subunit A N-terminal" evidence="2">
    <location>
        <begin position="7"/>
        <end position="122"/>
    </location>
</feature>
<sequence>MLTGLNVAVIGGDARQLEVIRSLSEHDANLFLIGFDQLEHGYTGSVKINSHNISLEGMDAVILPVSGTGSEGQVEAVFSAEEVVLTREMVASTPEHCIFYSGIRTKYLEELMEKEKRKLVPILDRDDVAIYNSIPTVEGTIMLVIQHTDFTIHGSNIAVIGFGRTGMSVARTFAALGANVKVGARKQKDLARITEMGMKPFHLSELKDELSSIDICINTVPALVLSSDVLAAMPIHALIIDLASKPGGTDFHYAEKRGMKAILAPGLPGIVAPRTAGQILANALTILLTEQHQLERSMDNGSER</sequence>
<gene>
    <name evidence="3" type="ORF">AZI98_02465</name>
</gene>
<dbReference type="Pfam" id="PF16924">
    <property type="entry name" value="DpaA_N"/>
    <property type="match status" value="1"/>
</dbReference>
<dbReference type="Pfam" id="PF01262">
    <property type="entry name" value="AlaDh_PNT_C"/>
    <property type="match status" value="1"/>
</dbReference>
<comment type="caution">
    <text evidence="3">The sequence shown here is derived from an EMBL/GenBank/DDBJ whole genome shotgun (WGS) entry which is preliminary data.</text>
</comment>
<protein>
    <submittedName>
        <fullName evidence="3">Dipicolinate synthase subunit A</fullName>
    </submittedName>
</protein>
<evidence type="ECO:0000259" key="1">
    <source>
        <dbReference type="Pfam" id="PF01262"/>
    </source>
</evidence>
<reference evidence="3 4" key="1">
    <citation type="submission" date="2016-04" db="EMBL/GenBank/DDBJ databases">
        <title>Draft genome sequence of Aeribacillus pallidus 8m3 from petroleum reservoir.</title>
        <authorList>
            <person name="Poltaraus A.B."/>
            <person name="Nazina T.N."/>
            <person name="Tourova T.P."/>
            <person name="Malakho S.M."/>
            <person name="Korshunova A.V."/>
            <person name="Sokolova D.S."/>
        </authorList>
    </citation>
    <scope>NUCLEOTIDE SEQUENCE [LARGE SCALE GENOMIC DNA]</scope>
    <source>
        <strain evidence="3 4">8m3</strain>
    </source>
</reference>
<dbReference type="Proteomes" id="UP000076476">
    <property type="component" value="Unassembled WGS sequence"/>
</dbReference>
<dbReference type="STRING" id="33936.AZI98_02465"/>
<feature type="domain" description="Alanine dehydrogenase/pyridine nucleotide transhydrogenase NAD(H)-binding" evidence="1">
    <location>
        <begin position="152"/>
        <end position="291"/>
    </location>
</feature>